<dbReference type="Proteomes" id="UP000008281">
    <property type="component" value="Unassembled WGS sequence"/>
</dbReference>
<dbReference type="OrthoDB" id="5788469at2759"/>
<evidence type="ECO:0000313" key="4">
    <source>
        <dbReference type="EMBL" id="EFP09289.1"/>
    </source>
</evidence>
<dbReference type="InParanoid" id="E3LRX4"/>
<sequence>MFSLKTIALYFLVIMSVFVVYSSAATCADDEDGHCAVFAELCDNADFAAYTSKCAKTCGKC</sequence>
<reference evidence="4" key="1">
    <citation type="submission" date="2007-07" db="EMBL/GenBank/DDBJ databases">
        <title>PCAP assembly of the Caenorhabditis remanei genome.</title>
        <authorList>
            <consortium name="The Caenorhabditis remanei Sequencing Consortium"/>
            <person name="Wilson R.K."/>
        </authorList>
    </citation>
    <scope>NUCLEOTIDE SEQUENCE [LARGE SCALE GENOMIC DNA]</scope>
    <source>
        <strain evidence="4">PB4641</strain>
    </source>
</reference>
<organism evidence="5">
    <name type="scientific">Caenorhabditis remanei</name>
    <name type="common">Caenorhabditis vulgaris</name>
    <dbReference type="NCBI Taxonomy" id="31234"/>
    <lineage>
        <taxon>Eukaryota</taxon>
        <taxon>Metazoa</taxon>
        <taxon>Ecdysozoa</taxon>
        <taxon>Nematoda</taxon>
        <taxon>Chromadorea</taxon>
        <taxon>Rhabditida</taxon>
        <taxon>Rhabditina</taxon>
        <taxon>Rhabditomorpha</taxon>
        <taxon>Rhabditoidea</taxon>
        <taxon>Rhabditidae</taxon>
        <taxon>Peloderinae</taxon>
        <taxon>Caenorhabditis</taxon>
    </lineage>
</organism>
<protein>
    <recommendedName>
        <fullName evidence="3">ShKT domain-containing protein</fullName>
    </recommendedName>
</protein>
<evidence type="ECO:0000259" key="3">
    <source>
        <dbReference type="PROSITE" id="PS51670"/>
    </source>
</evidence>
<feature type="signal peptide" evidence="2">
    <location>
        <begin position="1"/>
        <end position="24"/>
    </location>
</feature>
<evidence type="ECO:0000256" key="1">
    <source>
        <dbReference type="PROSITE-ProRule" id="PRU01005"/>
    </source>
</evidence>
<gene>
    <name evidence="4" type="ORF">CRE_25500</name>
</gene>
<dbReference type="HOGENOM" id="CLU_2943919_0_0_1"/>
<dbReference type="OMA" id="ADYTSKC"/>
<evidence type="ECO:0000256" key="2">
    <source>
        <dbReference type="SAM" id="SignalP"/>
    </source>
</evidence>
<dbReference type="Pfam" id="PF01549">
    <property type="entry name" value="ShK"/>
    <property type="match status" value="1"/>
</dbReference>
<keyword evidence="5" id="KW-1185">Reference proteome</keyword>
<proteinExistence type="predicted"/>
<dbReference type="GO" id="GO:1905905">
    <property type="term" value="P:nematode pharyngeal gland morphogenesis"/>
    <property type="evidence" value="ECO:0007669"/>
    <property type="project" value="EnsemblMetazoa"/>
</dbReference>
<comment type="caution">
    <text evidence="1">Lacks conserved residue(s) required for the propagation of feature annotation.</text>
</comment>
<evidence type="ECO:0000313" key="5">
    <source>
        <dbReference type="Proteomes" id="UP000008281"/>
    </source>
</evidence>
<dbReference type="InterPro" id="IPR003582">
    <property type="entry name" value="ShKT_dom"/>
</dbReference>
<keyword evidence="1" id="KW-1015">Disulfide bond</keyword>
<dbReference type="AlphaFoldDB" id="E3LRX4"/>
<keyword evidence="2" id="KW-0732">Signal</keyword>
<feature type="domain" description="ShKT" evidence="3">
    <location>
        <begin position="27"/>
        <end position="61"/>
    </location>
</feature>
<name>E3LRX4_CAERE</name>
<dbReference type="PROSITE" id="PS51670">
    <property type="entry name" value="SHKT"/>
    <property type="match status" value="1"/>
</dbReference>
<accession>E3LRX4</accession>
<feature type="chain" id="PRO_5003175324" description="ShKT domain-containing protein" evidence="2">
    <location>
        <begin position="25"/>
        <end position="61"/>
    </location>
</feature>
<dbReference type="EMBL" id="DS268414">
    <property type="protein sequence ID" value="EFP09289.1"/>
    <property type="molecule type" value="Genomic_DNA"/>
</dbReference>
<feature type="disulfide bond" evidence="1">
    <location>
        <begin position="27"/>
        <end position="61"/>
    </location>
</feature>
<dbReference type="Gene3D" id="1.10.10.1940">
    <property type="match status" value="1"/>
</dbReference>